<proteinExistence type="predicted"/>
<dbReference type="GO" id="GO:0016020">
    <property type="term" value="C:membrane"/>
    <property type="evidence" value="ECO:0007669"/>
    <property type="project" value="UniProtKB-SubCell"/>
</dbReference>
<organism evidence="2 3">
    <name type="scientific">Paragonimus heterotremus</name>
    <dbReference type="NCBI Taxonomy" id="100268"/>
    <lineage>
        <taxon>Eukaryota</taxon>
        <taxon>Metazoa</taxon>
        <taxon>Spiralia</taxon>
        <taxon>Lophotrochozoa</taxon>
        <taxon>Platyhelminthes</taxon>
        <taxon>Trematoda</taxon>
        <taxon>Digenea</taxon>
        <taxon>Plagiorchiida</taxon>
        <taxon>Troglotremata</taxon>
        <taxon>Troglotrematidae</taxon>
        <taxon>Paragonimus</taxon>
    </lineage>
</organism>
<dbReference type="InterPro" id="IPR050713">
    <property type="entry name" value="RTP_Phos/Ushers"/>
</dbReference>
<dbReference type="CDD" id="cd00063">
    <property type="entry name" value="FN3"/>
    <property type="match status" value="1"/>
</dbReference>
<evidence type="ECO:0000313" key="3">
    <source>
        <dbReference type="Proteomes" id="UP000748531"/>
    </source>
</evidence>
<evidence type="ECO:0000313" key="2">
    <source>
        <dbReference type="EMBL" id="KAF5403420.1"/>
    </source>
</evidence>
<feature type="domain" description="Fibronectin type-III" evidence="1">
    <location>
        <begin position="107"/>
        <end position="199"/>
    </location>
</feature>
<sequence length="310" mass="35467">MSFQYFLSISVTVKIPDFIVEPKPKGLLIKWIITDYQKQRLRFYKILINDGAWTRTVEGNQNVTEVLVDELEPCHFYVVGVTTVIVHNWIVGTSWKCGSPLPTEIRRPRKLQVYNVDSGKQQVITWMRPTKMSSECRIYYVLYRSSEKEDLVKQTFNSVGPHLIDGLRPHVVYAYRVQAYFGLIPGAVSSTVKERTFPGERPATPYDFKLVPMIRSLKLLWTLPEGQCATVENYFIWLDGSAYLLENKNKTEFVFIDLHPCRFYTIELVAVSAASVKSGKVTASGTPLSESKSQVCISTYVIYHVSKENV</sequence>
<dbReference type="InterPro" id="IPR013783">
    <property type="entry name" value="Ig-like_fold"/>
</dbReference>
<dbReference type="InterPro" id="IPR036116">
    <property type="entry name" value="FN3_sf"/>
</dbReference>
<dbReference type="SUPFAM" id="SSF49265">
    <property type="entry name" value="Fibronectin type III"/>
    <property type="match status" value="1"/>
</dbReference>
<gene>
    <name evidence="2" type="ORF">PHET_03222</name>
</gene>
<keyword evidence="3" id="KW-1185">Reference proteome</keyword>
<protein>
    <recommendedName>
        <fullName evidence="1">Fibronectin type-III domain-containing protein</fullName>
    </recommendedName>
</protein>
<dbReference type="OrthoDB" id="6226455at2759"/>
<reference evidence="2" key="1">
    <citation type="submission" date="2019-05" db="EMBL/GenBank/DDBJ databases">
        <title>Annotation for the trematode Paragonimus heterotremus.</title>
        <authorList>
            <person name="Choi Y.-J."/>
        </authorList>
    </citation>
    <scope>NUCLEOTIDE SEQUENCE</scope>
    <source>
        <strain evidence="2">LC</strain>
    </source>
</reference>
<dbReference type="EMBL" id="LUCH01001235">
    <property type="protein sequence ID" value="KAF5403420.1"/>
    <property type="molecule type" value="Genomic_DNA"/>
</dbReference>
<dbReference type="InterPro" id="IPR003961">
    <property type="entry name" value="FN3_dom"/>
</dbReference>
<comment type="caution">
    <text evidence="2">The sequence shown here is derived from an EMBL/GenBank/DDBJ whole genome shotgun (WGS) entry which is preliminary data.</text>
</comment>
<dbReference type="PANTHER" id="PTHR46957">
    <property type="entry name" value="CYTOKINE RECEPTOR"/>
    <property type="match status" value="1"/>
</dbReference>
<name>A0A8J4WT72_9TREM</name>
<dbReference type="Pfam" id="PF00041">
    <property type="entry name" value="fn3"/>
    <property type="match status" value="1"/>
</dbReference>
<dbReference type="Gene3D" id="2.60.40.10">
    <property type="entry name" value="Immunoglobulins"/>
    <property type="match status" value="1"/>
</dbReference>
<dbReference type="SMART" id="SM00060">
    <property type="entry name" value="FN3"/>
    <property type="match status" value="2"/>
</dbReference>
<dbReference type="PROSITE" id="PS50853">
    <property type="entry name" value="FN3"/>
    <property type="match status" value="1"/>
</dbReference>
<accession>A0A8J4WT72</accession>
<dbReference type="AlphaFoldDB" id="A0A8J4WT72"/>
<evidence type="ECO:0000259" key="1">
    <source>
        <dbReference type="PROSITE" id="PS50853"/>
    </source>
</evidence>
<dbReference type="PANTHER" id="PTHR46957:SF3">
    <property type="entry name" value="CYTOKINE RECEPTOR"/>
    <property type="match status" value="1"/>
</dbReference>
<dbReference type="Proteomes" id="UP000748531">
    <property type="component" value="Unassembled WGS sequence"/>
</dbReference>